<keyword evidence="3" id="KW-1185">Reference proteome</keyword>
<gene>
    <name evidence="1" type="ORF">A5880_000030</name>
    <name evidence="2" type="ORF">A5880_001124</name>
</gene>
<dbReference type="AlphaFoldDB" id="A0A242CKJ3"/>
<name>A0A242CKJ3_9ENTE</name>
<reference evidence="1 3" key="2">
    <citation type="submission" date="2018-07" db="EMBL/GenBank/DDBJ databases">
        <title>The Genome Sequence of Enterococcus sp. DIV0659b.</title>
        <authorList>
            <consortium name="The Broad Institute Genomics Platform"/>
            <consortium name="The Broad Institute Genomic Center for Infectious Diseases"/>
            <person name="Earl A."/>
            <person name="Manson A."/>
            <person name="Schwartman J."/>
            <person name="Gilmore M."/>
            <person name="Abouelleil A."/>
            <person name="Cao P."/>
            <person name="Chapman S."/>
            <person name="Cusick C."/>
            <person name="Shea T."/>
            <person name="Young S."/>
            <person name="Neafsey D."/>
            <person name="Nusbaum C."/>
            <person name="Birren B."/>
        </authorList>
    </citation>
    <scope>NUCLEOTIDE SEQUENCE [LARGE SCALE GENOMIC DNA]</scope>
    <source>
        <strain evidence="1 3">4G2_DIV0659</strain>
    </source>
</reference>
<evidence type="ECO:0000313" key="3">
    <source>
        <dbReference type="Proteomes" id="UP000195139"/>
    </source>
</evidence>
<dbReference type="OrthoDB" id="2195320at2"/>
<evidence type="ECO:0000313" key="2">
    <source>
        <dbReference type="EMBL" id="OTO10440.1"/>
    </source>
</evidence>
<proteinExistence type="predicted"/>
<reference evidence="2" key="1">
    <citation type="submission" date="2017-05" db="EMBL/GenBank/DDBJ databases">
        <title>The Genome Sequence of Enterococcus sp. 4G2_DIV0659.</title>
        <authorList>
            <consortium name="The Broad Institute Genomics Platform"/>
            <consortium name="The Broad Institute Genomic Center for Infectious Diseases"/>
            <person name="Earl A."/>
            <person name="Manson A."/>
            <person name="Schwartman J."/>
            <person name="Gilmore M."/>
            <person name="Abouelleil A."/>
            <person name="Cao P."/>
            <person name="Chapman S."/>
            <person name="Cusick C."/>
            <person name="Shea T."/>
            <person name="Young S."/>
            <person name="Neafsey D."/>
            <person name="Nusbaum C."/>
            <person name="Birren B."/>
        </authorList>
    </citation>
    <scope>NUCLEOTIDE SEQUENCE [LARGE SCALE GENOMIC DNA]</scope>
    <source>
        <strain evidence="2">4G2_DIV0659</strain>
    </source>
</reference>
<evidence type="ECO:0000313" key="1">
    <source>
        <dbReference type="EMBL" id="MEI5992508.1"/>
    </source>
</evidence>
<sequence>MIKKRTISIYILTFLGFAVYVNTLFSTVVEAAEVWLPESPYWLDSLTNEIPKENTFTPMWTNESKIIAHSDGIFVDKEGKGKVYPIEGYIPFATKKAEWLKVSNVGQFNNSTINMKITIKTAKPAQDSYGRYIDDQLVNTVNIKNTLSTVFVDKSTGSATLTYEFFDNQDNPINVSGYWVFRNVIIGTRYQIAKNWIEKIYSISRSYVEDSVLRPIVIKVEDNKEQLLMRGTEKRESLIGSLNSPQSQAVMIYNNRNKIEFIISDTPDNPYVDIGYSFTNKIVPKIENQAPVGKEQIVKSVSKDSTINQTFSQYMPYQSVKNRTDDISWEIEAPTVDSLTFGDWQVTNESGIDSAALFSIKTVDGKTTIKPKDKSQEALYAHYFNFKRKINLPNVPIDQSLLKDREGGKYLDTTGTVTMNASGQPSLKTTFKTSINFLTTVTYRYLDQETNQPIPNLPDTIKTEIPGLLTHPYPLKKGGIIPEYAHVSVTPSNSADQLIQYSQEEVTFFYKKFEIKSKKASVPLGTDTTTFSQTKLKNLITYVKLGANELTGYELSTVKAADTSVITNDTVTSAMTLKLTTDLEGKQLETHFDVLVDVTFGNSIAIGGSGITIGESTLALTLHEDGNQNPYVTGSYGNISVDTTTPLDANNQEDVPYYQVTYLDMSKTASGIDGATEIYSQPQAAKDVFLNALNQSTPLDMLERFKQKTADSNGQLPVNYDDVIGIYVTPNNQQALYTNDQGPSVPLKGLPNQRTVFYRITKAGFIPLYLDHLERKNVSITTKETDSKESYSAHYKQAGIDQYFNIPANNDHYAKMVGNGFKMYPKLNLAVTEETKGKVYVAEQIGETSNKYLKYPYEISFTGYGPDFNIEKPQTLDFGTLGIRGYQQEIQQTNPKWQLKVLDNRLTKTSWEIQARVTQPFQAKDGEHTKELKGAVIKLKNKENTIPLNQTMQKIYTNNRLEMSNIIQWKDPDGFYLSVPPSVMQKDLSYQTNVEFLLSVGP</sequence>
<comment type="caution">
    <text evidence="2">The sequence shown here is derived from an EMBL/GenBank/DDBJ whole genome shotgun (WGS) entry which is preliminary data.</text>
</comment>
<dbReference type="Proteomes" id="UP000195139">
    <property type="component" value="Unassembled WGS sequence"/>
</dbReference>
<protein>
    <submittedName>
        <fullName evidence="2">Uncharacterized protein</fullName>
    </submittedName>
</protein>
<organism evidence="2">
    <name type="scientific">Candidatus Enterococcus mansonii</name>
    <dbReference type="NCBI Taxonomy" id="1834181"/>
    <lineage>
        <taxon>Bacteria</taxon>
        <taxon>Bacillati</taxon>
        <taxon>Bacillota</taxon>
        <taxon>Bacilli</taxon>
        <taxon>Lactobacillales</taxon>
        <taxon>Enterococcaceae</taxon>
        <taxon>Enterococcus</taxon>
    </lineage>
</organism>
<dbReference type="RefSeq" id="WP_086330063.1">
    <property type="nucleotide sequence ID" value="NZ_NGLE02000001.1"/>
</dbReference>
<dbReference type="EMBL" id="NGLE01000001">
    <property type="protein sequence ID" value="OTO10440.1"/>
    <property type="molecule type" value="Genomic_DNA"/>
</dbReference>
<accession>A0A242CKJ3</accession>
<dbReference type="EMBL" id="NGLE02000001">
    <property type="protein sequence ID" value="MEI5992508.1"/>
    <property type="molecule type" value="Genomic_DNA"/>
</dbReference>